<keyword evidence="5" id="KW-1185">Reference proteome</keyword>
<feature type="compositionally biased region" description="Polar residues" evidence="1">
    <location>
        <begin position="203"/>
        <end position="213"/>
    </location>
</feature>
<dbReference type="EMBL" id="CP023068">
    <property type="protein sequence ID" value="ASY66353.1"/>
    <property type="molecule type" value="Genomic_DNA"/>
</dbReference>
<dbReference type="Pfam" id="PF00581">
    <property type="entry name" value="Rhodanese"/>
    <property type="match status" value="1"/>
</dbReference>
<evidence type="ECO:0000259" key="3">
    <source>
        <dbReference type="PROSITE" id="PS50206"/>
    </source>
</evidence>
<dbReference type="STRING" id="716928.GCA_000261485_05029"/>
<keyword evidence="2" id="KW-0732">Signal</keyword>
<evidence type="ECO:0000256" key="1">
    <source>
        <dbReference type="SAM" id="MobiDB-lite"/>
    </source>
</evidence>
<dbReference type="GO" id="GO:0016740">
    <property type="term" value="F:transferase activity"/>
    <property type="evidence" value="ECO:0007669"/>
    <property type="project" value="UniProtKB-KW"/>
</dbReference>
<reference evidence="4 5" key="1">
    <citation type="submission" date="2017-08" db="EMBL/GenBank/DDBJ databases">
        <title>Multipartite genome sequences of Sinorhizobium species nodulating soybeans.</title>
        <authorList>
            <person name="Tian C.F."/>
        </authorList>
    </citation>
    <scope>NUCLEOTIDE SEQUENCE [LARGE SCALE GENOMIC DNA]</scope>
    <source>
        <strain evidence="4 5">CCBAU 05684</strain>
        <plasmid evidence="5">psj05684b</plasmid>
    </source>
</reference>
<dbReference type="SUPFAM" id="SSF52821">
    <property type="entry name" value="Rhodanese/Cell cycle control phosphatase"/>
    <property type="match status" value="1"/>
</dbReference>
<dbReference type="Gene3D" id="3.40.250.10">
    <property type="entry name" value="Rhodanese-like domain"/>
    <property type="match status" value="1"/>
</dbReference>
<keyword evidence="4" id="KW-0614">Plasmid</keyword>
<organism evidence="4 5">
    <name type="scientific">Sinorhizobium sojae CCBAU 05684</name>
    <dbReference type="NCBI Taxonomy" id="716928"/>
    <lineage>
        <taxon>Bacteria</taxon>
        <taxon>Pseudomonadati</taxon>
        <taxon>Pseudomonadota</taxon>
        <taxon>Alphaproteobacteria</taxon>
        <taxon>Hyphomicrobiales</taxon>
        <taxon>Rhizobiaceae</taxon>
        <taxon>Sinorhizobium/Ensifer group</taxon>
        <taxon>Sinorhizobium</taxon>
    </lineage>
</organism>
<dbReference type="InterPro" id="IPR001763">
    <property type="entry name" value="Rhodanese-like_dom"/>
</dbReference>
<feature type="domain" description="Rhodanese" evidence="3">
    <location>
        <begin position="65"/>
        <end position="180"/>
    </location>
</feature>
<keyword evidence="4" id="KW-0808">Transferase</keyword>
<evidence type="ECO:0000313" key="5">
    <source>
        <dbReference type="Proteomes" id="UP000217211"/>
    </source>
</evidence>
<geneLocation type="plasmid" evidence="5">
    <name>psj05684b</name>
</geneLocation>
<protein>
    <submittedName>
        <fullName evidence="4">Rhodanese-related sulfurtransferase</fullName>
    </submittedName>
</protein>
<feature type="signal peptide" evidence="2">
    <location>
        <begin position="1"/>
        <end position="24"/>
    </location>
</feature>
<evidence type="ECO:0000256" key="2">
    <source>
        <dbReference type="SAM" id="SignalP"/>
    </source>
</evidence>
<dbReference type="Proteomes" id="UP000217211">
    <property type="component" value="Plasmid pSJ05684b"/>
</dbReference>
<sequence>MIRVGSRALPGAILAMLMISPVAAADGPAFIPEPPGLWAGPMVSDTPATLKGARVIDIPGLEVLMPQKPLLIDVGPADRKPDGLPSSTIWKPAHRSIPGAVWFPGAGSADLPDEKVDALLRRIAELTNGDKSAPVVTFCRPKCWGSWNIGKRLVQAGYSSVHWLPAGVSGWQERNDTTAVTPETGWAPKTPAASAGTFVNGEPTASDQVSSGN</sequence>
<evidence type="ECO:0000313" key="4">
    <source>
        <dbReference type="EMBL" id="ASY66353.1"/>
    </source>
</evidence>
<accession>A0A249PK96</accession>
<feature type="region of interest" description="Disordered" evidence="1">
    <location>
        <begin position="180"/>
        <end position="213"/>
    </location>
</feature>
<proteinExistence type="predicted"/>
<gene>
    <name evidence="4" type="ORF">SJ05684_b53710</name>
</gene>
<dbReference type="eggNOG" id="COG0607">
    <property type="taxonomic scope" value="Bacteria"/>
</dbReference>
<dbReference type="PROSITE" id="PS50206">
    <property type="entry name" value="RHODANESE_3"/>
    <property type="match status" value="1"/>
</dbReference>
<dbReference type="KEGG" id="esj:SJ05684_b53710"/>
<name>A0A249PK96_9HYPH</name>
<dbReference type="InterPro" id="IPR036873">
    <property type="entry name" value="Rhodanese-like_dom_sf"/>
</dbReference>
<dbReference type="AlphaFoldDB" id="A0A249PK96"/>
<dbReference type="CDD" id="cd00158">
    <property type="entry name" value="RHOD"/>
    <property type="match status" value="1"/>
</dbReference>
<feature type="chain" id="PRO_5013168375" evidence="2">
    <location>
        <begin position="25"/>
        <end position="213"/>
    </location>
</feature>